<comment type="caution">
    <text evidence="1">The sequence shown here is derived from an EMBL/GenBank/DDBJ whole genome shotgun (WGS) entry which is preliminary data.</text>
</comment>
<reference evidence="1" key="1">
    <citation type="journal article" date="2011" name="PLoS ONE">
        <title>Genome of a low-salinity ammonia-oxidizing archaeon determined by single-cell and metagenomic analysis.</title>
        <authorList>
            <person name="Blainey P.C."/>
            <person name="Mosier A.C."/>
            <person name="Potanina A."/>
            <person name="Francis C.A."/>
            <person name="Quake S.R."/>
        </authorList>
    </citation>
    <scope>NUCLEOTIDE SEQUENCE [LARGE SCALE GENOMIC DNA]</scope>
    <source>
        <strain evidence="1">SFB1</strain>
    </source>
</reference>
<evidence type="ECO:0000313" key="1">
    <source>
        <dbReference type="EMBL" id="EGG41556.1"/>
    </source>
</evidence>
<sequence length="99" mass="11296">MIELNKKIFGKITVQEIIGAAPPAIPDTKNLLEKEFQNLINELKSQTKDDLKKLLDNQLLADKQINSRPGAMALAQDKIRLFSDYNQKYIQIINEKLNS</sequence>
<proteinExistence type="predicted"/>
<protein>
    <submittedName>
        <fullName evidence="1">Uncharacterized protein</fullName>
    </submittedName>
</protein>
<dbReference type="HOGENOM" id="CLU_181230_0_0_2"/>
<dbReference type="Proteomes" id="UP000004348">
    <property type="component" value="Chromosome"/>
</dbReference>
<organism evidence="1">
    <name type="scientific">Candidatus Nitrosarchaeum limnium SFB1</name>
    <dbReference type="NCBI Taxonomy" id="886738"/>
    <lineage>
        <taxon>Archaea</taxon>
        <taxon>Nitrososphaerota</taxon>
        <taxon>Nitrososphaeria</taxon>
        <taxon>Nitrosopumilales</taxon>
        <taxon>Nitrosopumilaceae</taxon>
        <taxon>Nitrosarchaeum</taxon>
    </lineage>
</organism>
<accession>F3KM37</accession>
<dbReference type="STRING" id="886738.Nlim_1566"/>
<gene>
    <name evidence="1" type="ORF">Nlim_1566</name>
</gene>
<dbReference type="EMBL" id="AEGP01000051">
    <property type="protein sequence ID" value="EGG41556.1"/>
    <property type="molecule type" value="Genomic_DNA"/>
</dbReference>
<dbReference type="AlphaFoldDB" id="F3KM37"/>
<name>F3KM37_9ARCH</name>